<reference evidence="1 2" key="1">
    <citation type="submission" date="2022-01" db="EMBL/GenBank/DDBJ databases">
        <authorList>
            <person name="Xiong W."/>
            <person name="Schranz E."/>
        </authorList>
    </citation>
    <scope>NUCLEOTIDE SEQUENCE [LARGE SCALE GENOMIC DNA]</scope>
</reference>
<name>A0AAU9MJK8_9ASTR</name>
<organism evidence="1 2">
    <name type="scientific">Lactuca virosa</name>
    <dbReference type="NCBI Taxonomy" id="75947"/>
    <lineage>
        <taxon>Eukaryota</taxon>
        <taxon>Viridiplantae</taxon>
        <taxon>Streptophyta</taxon>
        <taxon>Embryophyta</taxon>
        <taxon>Tracheophyta</taxon>
        <taxon>Spermatophyta</taxon>
        <taxon>Magnoliopsida</taxon>
        <taxon>eudicotyledons</taxon>
        <taxon>Gunneridae</taxon>
        <taxon>Pentapetalae</taxon>
        <taxon>asterids</taxon>
        <taxon>campanulids</taxon>
        <taxon>Asterales</taxon>
        <taxon>Asteraceae</taxon>
        <taxon>Cichorioideae</taxon>
        <taxon>Cichorieae</taxon>
        <taxon>Lactucinae</taxon>
        <taxon>Lactuca</taxon>
    </lineage>
</organism>
<dbReference type="Proteomes" id="UP001157418">
    <property type="component" value="Unassembled WGS sequence"/>
</dbReference>
<dbReference type="EMBL" id="CAKMRJ010001112">
    <property type="protein sequence ID" value="CAH1420853.1"/>
    <property type="molecule type" value="Genomic_DNA"/>
</dbReference>
<evidence type="ECO:0000313" key="1">
    <source>
        <dbReference type="EMBL" id="CAH1420853.1"/>
    </source>
</evidence>
<keyword evidence="2" id="KW-1185">Reference proteome</keyword>
<evidence type="ECO:0000313" key="2">
    <source>
        <dbReference type="Proteomes" id="UP001157418"/>
    </source>
</evidence>
<proteinExistence type="predicted"/>
<comment type="caution">
    <text evidence="1">The sequence shown here is derived from an EMBL/GenBank/DDBJ whole genome shotgun (WGS) entry which is preliminary data.</text>
</comment>
<accession>A0AAU9MJK8</accession>
<gene>
    <name evidence="1" type="ORF">LVIROSA_LOCUS8287</name>
</gene>
<protein>
    <submittedName>
        <fullName evidence="1">Uncharacterized protein</fullName>
    </submittedName>
</protein>
<dbReference type="AlphaFoldDB" id="A0AAU9MJK8"/>
<sequence>MDIESSCYNGLETDKLFFKKLTAASNNDDVEGHTPMLLAYNDHDRIRHMRNFLRVYPLTKPRDDEKSMIMKKKNYLHKKISTFVSLLSWTIRTIKSD</sequence>